<keyword evidence="3" id="KW-0378">Hydrolase</keyword>
<dbReference type="AlphaFoldDB" id="A0A940WUD8"/>
<dbReference type="SUPFAM" id="SSF56601">
    <property type="entry name" value="beta-lactamase/transpeptidase-like"/>
    <property type="match status" value="1"/>
</dbReference>
<name>A0A940WUD8_9BACI</name>
<keyword evidence="1" id="KW-1133">Transmembrane helix</keyword>
<reference evidence="3" key="1">
    <citation type="submission" date="2021-03" db="EMBL/GenBank/DDBJ databases">
        <title>Bacillus suaedae sp. nov., isolated from Suaeda aralocaspica.</title>
        <authorList>
            <person name="Lei R.F.R."/>
        </authorList>
    </citation>
    <scope>NUCLEOTIDE SEQUENCE</scope>
    <source>
        <strain evidence="3">YZJH907-2</strain>
    </source>
</reference>
<dbReference type="PANTHER" id="PTHR35333">
    <property type="entry name" value="BETA-LACTAMASE"/>
    <property type="match status" value="1"/>
</dbReference>
<gene>
    <name evidence="3" type="ORF">J7W16_12350</name>
</gene>
<feature type="transmembrane region" description="Helical" evidence="1">
    <location>
        <begin position="77"/>
        <end position="97"/>
    </location>
</feature>
<sequence length="430" mass="48347">MYLYLWIVFIGFILLTALPLFSKKRRTKWAVGQAVAVTSAIILAIFFIEMVNTPPLPAIIFVVIVSFLADRSTYTKTGLIIVGVILSISAGGAYYLFHDDPEYVENYITNNPDLASIYVSVDGETVVSQEADLKRPLASVVKTIIGIEYANQVANGTIDPEERIPVEELDKFYLANTDGGAHPAWLEEMKAHDKTSNNEVSLHEVAKGMITFSSNANTDFLIEKLGAESINTVIETLELENHDPIYPLVSALLVSEFVKDQHEESLSNDQLTEMIETMPLEKYRETAWKIHDMLYEEEGIYVNESISISMDLQEVWSDNLPNATVEDYRKVMSAISNNTATIPGGEEILRDVMEWPMELHPSNREKYAHFGAKGGSTAFVLNQALYVESNNGKKMELMIFTEGFSFIEQLKMNQNMNSFLNKVLDEHLSE</sequence>
<accession>A0A940WUD8</accession>
<dbReference type="InterPro" id="IPR012338">
    <property type="entry name" value="Beta-lactam/transpept-like"/>
</dbReference>
<dbReference type="PANTHER" id="PTHR35333:SF3">
    <property type="entry name" value="BETA-LACTAMASE-TYPE TRANSPEPTIDASE FOLD CONTAINING PROTEIN"/>
    <property type="match status" value="1"/>
</dbReference>
<dbReference type="EMBL" id="JAGKSQ010000004">
    <property type="protein sequence ID" value="MBP3951923.1"/>
    <property type="molecule type" value="Genomic_DNA"/>
</dbReference>
<protein>
    <submittedName>
        <fullName evidence="3">Serine hydrolase</fullName>
    </submittedName>
</protein>
<dbReference type="GO" id="GO:0030655">
    <property type="term" value="P:beta-lactam antibiotic catabolic process"/>
    <property type="evidence" value="ECO:0007669"/>
    <property type="project" value="InterPro"/>
</dbReference>
<feature type="domain" description="Beta-lactamase class A catalytic" evidence="2">
    <location>
        <begin position="120"/>
        <end position="241"/>
    </location>
</feature>
<proteinExistence type="predicted"/>
<feature type="transmembrane region" description="Helical" evidence="1">
    <location>
        <begin position="29"/>
        <end position="48"/>
    </location>
</feature>
<keyword evidence="1" id="KW-0472">Membrane</keyword>
<evidence type="ECO:0000256" key="1">
    <source>
        <dbReference type="SAM" id="Phobius"/>
    </source>
</evidence>
<organism evidence="3 4">
    <name type="scientific">Halalkalibacter suaedae</name>
    <dbReference type="NCBI Taxonomy" id="2822140"/>
    <lineage>
        <taxon>Bacteria</taxon>
        <taxon>Bacillati</taxon>
        <taxon>Bacillota</taxon>
        <taxon>Bacilli</taxon>
        <taxon>Bacillales</taxon>
        <taxon>Bacillaceae</taxon>
        <taxon>Halalkalibacter</taxon>
    </lineage>
</organism>
<dbReference type="RefSeq" id="WP_210597601.1">
    <property type="nucleotide sequence ID" value="NZ_JAGKSQ010000004.1"/>
</dbReference>
<dbReference type="Proteomes" id="UP000678228">
    <property type="component" value="Unassembled WGS sequence"/>
</dbReference>
<dbReference type="GO" id="GO:0046677">
    <property type="term" value="P:response to antibiotic"/>
    <property type="evidence" value="ECO:0007669"/>
    <property type="project" value="InterPro"/>
</dbReference>
<feature type="transmembrane region" description="Helical" evidence="1">
    <location>
        <begin position="6"/>
        <end position="22"/>
    </location>
</feature>
<keyword evidence="4" id="KW-1185">Reference proteome</keyword>
<feature type="transmembrane region" description="Helical" evidence="1">
    <location>
        <begin position="54"/>
        <end position="70"/>
    </location>
</feature>
<dbReference type="GO" id="GO:0008800">
    <property type="term" value="F:beta-lactamase activity"/>
    <property type="evidence" value="ECO:0007669"/>
    <property type="project" value="InterPro"/>
</dbReference>
<comment type="caution">
    <text evidence="3">The sequence shown here is derived from an EMBL/GenBank/DDBJ whole genome shotgun (WGS) entry which is preliminary data.</text>
</comment>
<dbReference type="Pfam" id="PF13354">
    <property type="entry name" value="Beta-lactamase2"/>
    <property type="match status" value="1"/>
</dbReference>
<keyword evidence="1" id="KW-0812">Transmembrane</keyword>
<dbReference type="InterPro" id="IPR045155">
    <property type="entry name" value="Beta-lactam_cat"/>
</dbReference>
<dbReference type="InterPro" id="IPR000871">
    <property type="entry name" value="Beta-lactam_class-A"/>
</dbReference>
<dbReference type="Gene3D" id="3.40.710.10">
    <property type="entry name" value="DD-peptidase/beta-lactamase superfamily"/>
    <property type="match status" value="1"/>
</dbReference>
<evidence type="ECO:0000259" key="2">
    <source>
        <dbReference type="Pfam" id="PF13354"/>
    </source>
</evidence>
<evidence type="ECO:0000313" key="3">
    <source>
        <dbReference type="EMBL" id="MBP3951923.1"/>
    </source>
</evidence>
<evidence type="ECO:0000313" key="4">
    <source>
        <dbReference type="Proteomes" id="UP000678228"/>
    </source>
</evidence>